<dbReference type="GO" id="GO:0019752">
    <property type="term" value="P:carboxylic acid metabolic process"/>
    <property type="evidence" value="ECO:0007669"/>
    <property type="project" value="UniProtKB-ARBA"/>
</dbReference>
<reference evidence="7 8" key="1">
    <citation type="submission" date="2016-05" db="EMBL/GenBank/DDBJ databases">
        <title>Genome Sequence of Pseudomonas citronellolis Strain SJTE-3, an Estrogens and Persistent Organic Pollutants degradation strain.</title>
        <authorList>
            <person name="Liang R."/>
        </authorList>
    </citation>
    <scope>NUCLEOTIDE SEQUENCE [LARGE SCALE GENOMIC DNA]</scope>
    <source>
        <strain evidence="7 8">SJTE-3</strain>
    </source>
</reference>
<sequence>MKTVHCASYDILRRHGLTTIFGNPGSNELPFLKDFPADFRYILGLHEGAVVGMADGFALASGKPAFVNLHAAAGTGNGMGALTNAWYSHSPLVISAGQQVRSMIGVEAMLANVEAPQLPKPLVKWSAEPACAQDVPRALSQAIHMANLAPKAPVYLSIPYDDWAQPAPAGVEHLAARNVASAGLPSPAQLGELAGRLSRARNPVLVLGPDVDGARANPLAVQLAEKLRMPAWVAPSASRCPFPTRHPCFRGVLPAAIAGISQRLAGHDLILVVGAPVFRYHQFAPGDYLPAGAELVHITCDPGEAARAPMGDALVGDIFLTLEALVEAVRPSARPMPEALPRPAPRADEAGPLHPEAVFDVIDELAPDDAIFVKESTSTVSAFWQRVQMREPGSYFFPAAGGLGFGLPASVGVQLAQPQRRVIGIIGDGSANYGITALWTAAQYRVPAVFIILKNGTYGALRWFAGVLDVPDAPGLDVPGLDFCQLGRGYGVRSVQAADAASLRAELARALAGDEPVLIEVPTLTIEP</sequence>
<accession>A0A1A9KKT1</accession>
<dbReference type="SUPFAM" id="SSF52518">
    <property type="entry name" value="Thiamin diphosphate-binding fold (THDP-binding)"/>
    <property type="match status" value="2"/>
</dbReference>
<dbReference type="InterPro" id="IPR011766">
    <property type="entry name" value="TPP_enzyme_TPP-bd"/>
</dbReference>
<dbReference type="Proteomes" id="UP000077748">
    <property type="component" value="Chromosome"/>
</dbReference>
<feature type="domain" description="Thiamine pyrophosphate enzyme N-terminal TPP-binding" evidence="6">
    <location>
        <begin position="9"/>
        <end position="105"/>
    </location>
</feature>
<feature type="domain" description="Thiamine pyrophosphate enzyme central" evidence="4">
    <location>
        <begin position="192"/>
        <end position="325"/>
    </location>
</feature>
<dbReference type="GO" id="GO:0050660">
    <property type="term" value="F:flavin adenine dinucleotide binding"/>
    <property type="evidence" value="ECO:0007669"/>
    <property type="project" value="TreeGrafter"/>
</dbReference>
<dbReference type="GO" id="GO:0030976">
    <property type="term" value="F:thiamine pyrophosphate binding"/>
    <property type="evidence" value="ECO:0007669"/>
    <property type="project" value="InterPro"/>
</dbReference>
<evidence type="ECO:0000256" key="1">
    <source>
        <dbReference type="ARBA" id="ARBA00007812"/>
    </source>
</evidence>
<dbReference type="GO" id="GO:0003984">
    <property type="term" value="F:acetolactate synthase activity"/>
    <property type="evidence" value="ECO:0007669"/>
    <property type="project" value="TreeGrafter"/>
</dbReference>
<dbReference type="Pfam" id="PF02776">
    <property type="entry name" value="TPP_enzyme_N"/>
    <property type="match status" value="1"/>
</dbReference>
<dbReference type="InterPro" id="IPR029061">
    <property type="entry name" value="THDP-binding"/>
</dbReference>
<evidence type="ECO:0000259" key="5">
    <source>
        <dbReference type="Pfam" id="PF02775"/>
    </source>
</evidence>
<dbReference type="Pfam" id="PF02775">
    <property type="entry name" value="TPP_enzyme_C"/>
    <property type="match status" value="1"/>
</dbReference>
<proteinExistence type="inferred from homology"/>
<dbReference type="SUPFAM" id="SSF52467">
    <property type="entry name" value="DHS-like NAD/FAD-binding domain"/>
    <property type="match status" value="1"/>
</dbReference>
<dbReference type="GO" id="GO:0000287">
    <property type="term" value="F:magnesium ion binding"/>
    <property type="evidence" value="ECO:0007669"/>
    <property type="project" value="InterPro"/>
</dbReference>
<gene>
    <name evidence="7" type="ORF">A9C11_28670</name>
</gene>
<dbReference type="RefSeq" id="WP_064584655.1">
    <property type="nucleotide sequence ID" value="NZ_CP015878.1"/>
</dbReference>
<dbReference type="InterPro" id="IPR045229">
    <property type="entry name" value="TPP_enz"/>
</dbReference>
<evidence type="ECO:0000259" key="6">
    <source>
        <dbReference type="Pfam" id="PF02776"/>
    </source>
</evidence>
<dbReference type="InterPro" id="IPR012000">
    <property type="entry name" value="Thiamin_PyroP_enz_cen_dom"/>
</dbReference>
<name>A0A1A9KKT1_9PSED</name>
<evidence type="ECO:0000259" key="4">
    <source>
        <dbReference type="Pfam" id="PF00205"/>
    </source>
</evidence>
<dbReference type="InterPro" id="IPR012001">
    <property type="entry name" value="Thiamin_PyroP_enz_TPP-bd_dom"/>
</dbReference>
<dbReference type="InterPro" id="IPR000399">
    <property type="entry name" value="TPP-bd_CS"/>
</dbReference>
<dbReference type="Gene3D" id="3.40.50.970">
    <property type="match status" value="2"/>
</dbReference>
<protein>
    <submittedName>
        <fullName evidence="7">Benzoylformate decarboxylase</fullName>
    </submittedName>
</protein>
<keyword evidence="2 3" id="KW-0786">Thiamine pyrophosphate</keyword>
<dbReference type="CDD" id="cd02002">
    <property type="entry name" value="TPP_BFDC"/>
    <property type="match status" value="1"/>
</dbReference>
<dbReference type="Pfam" id="PF00205">
    <property type="entry name" value="TPP_enzyme_M"/>
    <property type="match status" value="1"/>
</dbReference>
<dbReference type="CDD" id="cd07035">
    <property type="entry name" value="TPP_PYR_POX_like"/>
    <property type="match status" value="1"/>
</dbReference>
<dbReference type="Gene3D" id="3.40.50.1220">
    <property type="entry name" value="TPP-binding domain"/>
    <property type="match status" value="1"/>
</dbReference>
<evidence type="ECO:0000313" key="8">
    <source>
        <dbReference type="Proteomes" id="UP000077748"/>
    </source>
</evidence>
<dbReference type="PANTHER" id="PTHR18968:SF133">
    <property type="entry name" value="BENZOYLFORMATE DECARBOXYLASE"/>
    <property type="match status" value="1"/>
</dbReference>
<organism evidence="7 8">
    <name type="scientific">Pseudomonas citronellolis</name>
    <dbReference type="NCBI Taxonomy" id="53408"/>
    <lineage>
        <taxon>Bacteria</taxon>
        <taxon>Pseudomonadati</taxon>
        <taxon>Pseudomonadota</taxon>
        <taxon>Gammaproteobacteria</taxon>
        <taxon>Pseudomonadales</taxon>
        <taxon>Pseudomonadaceae</taxon>
        <taxon>Pseudomonas</taxon>
    </lineage>
</organism>
<evidence type="ECO:0000313" key="7">
    <source>
        <dbReference type="EMBL" id="ANI17720.1"/>
    </source>
</evidence>
<evidence type="ECO:0000256" key="3">
    <source>
        <dbReference type="RuleBase" id="RU362132"/>
    </source>
</evidence>
<dbReference type="EMBL" id="CP015878">
    <property type="protein sequence ID" value="ANI17720.1"/>
    <property type="molecule type" value="Genomic_DNA"/>
</dbReference>
<dbReference type="PROSITE" id="PS00187">
    <property type="entry name" value="TPP_ENZYMES"/>
    <property type="match status" value="1"/>
</dbReference>
<dbReference type="InterPro" id="IPR029035">
    <property type="entry name" value="DHS-like_NAD/FAD-binding_dom"/>
</dbReference>
<dbReference type="AlphaFoldDB" id="A0A1A9KKT1"/>
<evidence type="ECO:0000256" key="2">
    <source>
        <dbReference type="ARBA" id="ARBA00023052"/>
    </source>
</evidence>
<comment type="similarity">
    <text evidence="1 3">Belongs to the TPP enzyme family.</text>
</comment>
<dbReference type="PANTHER" id="PTHR18968">
    <property type="entry name" value="THIAMINE PYROPHOSPHATE ENZYMES"/>
    <property type="match status" value="1"/>
</dbReference>
<feature type="domain" description="Thiamine pyrophosphate enzyme TPP-binding" evidence="5">
    <location>
        <begin position="382"/>
        <end position="521"/>
    </location>
</feature>
<dbReference type="NCBIfam" id="NF005485">
    <property type="entry name" value="PRK07092.1"/>
    <property type="match status" value="1"/>
</dbReference>